<dbReference type="Gene3D" id="3.40.50.620">
    <property type="entry name" value="HUPs"/>
    <property type="match status" value="1"/>
</dbReference>
<evidence type="ECO:0000313" key="16">
    <source>
        <dbReference type="Proteomes" id="UP000030748"/>
    </source>
</evidence>
<evidence type="ECO:0000256" key="11">
    <source>
        <dbReference type="ARBA" id="ARBA00022840"/>
    </source>
</evidence>
<sequence length="365" mass="40508">MDQNTNKKDQEIIKRKYNIYIAQSSPILTDSLINIRYNLYFLNLNSANIFDSMASKDPLIIRGKDEMREWSRSARAEGKTIGFVPTMGFLHDGHLSLINESKKHADLTVVSIYVNPGQFSPNEDLSTYPSDFDGDIQKLKSVSGSGVDVVFHPQNLYDYGQNGGRRNGGGGEEGKVVSCVEINGGMGHETWVRVERLEKGLCGNSRPVFFRGVATIVAKLFNIVEPDVAVFGKKDYQQLRIIKRMVRDLDFGINVIGADLIRDEDGLAKSSRNVHLSPQEREKALSISKSLLNAKFAAEKGQLNCKELRDSVIQAIQEAGGKVDYAEIVDQESLESLKEITSPAVFCVAAIFGNVRLLDNMEINA</sequence>
<evidence type="ECO:0000313" key="15">
    <source>
        <dbReference type="EMBL" id="EYU46346.1"/>
    </source>
</evidence>
<dbReference type="AlphaFoldDB" id="A0A022S263"/>
<organism evidence="15 16">
    <name type="scientific">Erythranthe guttata</name>
    <name type="common">Yellow monkey flower</name>
    <name type="synonym">Mimulus guttatus</name>
    <dbReference type="NCBI Taxonomy" id="4155"/>
    <lineage>
        <taxon>Eukaryota</taxon>
        <taxon>Viridiplantae</taxon>
        <taxon>Streptophyta</taxon>
        <taxon>Embryophyta</taxon>
        <taxon>Tracheophyta</taxon>
        <taxon>Spermatophyta</taxon>
        <taxon>Magnoliopsida</taxon>
        <taxon>eudicotyledons</taxon>
        <taxon>Gunneridae</taxon>
        <taxon>Pentapetalae</taxon>
        <taxon>asterids</taxon>
        <taxon>lamiids</taxon>
        <taxon>Lamiales</taxon>
        <taxon>Phrymaceae</taxon>
        <taxon>Erythranthe</taxon>
    </lineage>
</organism>
<evidence type="ECO:0000256" key="8">
    <source>
        <dbReference type="ARBA" id="ARBA00022598"/>
    </source>
</evidence>
<evidence type="ECO:0000256" key="4">
    <source>
        <dbReference type="ARBA" id="ARBA00011738"/>
    </source>
</evidence>
<comment type="catalytic activity">
    <reaction evidence="14">
        <text>(R)-pantoate + beta-alanine + ATP = (R)-pantothenate + AMP + diphosphate + H(+)</text>
        <dbReference type="Rhea" id="RHEA:10912"/>
        <dbReference type="ChEBI" id="CHEBI:15378"/>
        <dbReference type="ChEBI" id="CHEBI:15980"/>
        <dbReference type="ChEBI" id="CHEBI:29032"/>
        <dbReference type="ChEBI" id="CHEBI:30616"/>
        <dbReference type="ChEBI" id="CHEBI:33019"/>
        <dbReference type="ChEBI" id="CHEBI:57966"/>
        <dbReference type="ChEBI" id="CHEBI:456215"/>
        <dbReference type="EC" id="6.3.2.1"/>
    </reaction>
</comment>
<evidence type="ECO:0000256" key="12">
    <source>
        <dbReference type="ARBA" id="ARBA00029902"/>
    </source>
</evidence>
<dbReference type="FunFam" id="3.30.1300.10:FF:000001">
    <property type="entry name" value="Pantothenate synthetase"/>
    <property type="match status" value="1"/>
</dbReference>
<dbReference type="InterPro" id="IPR004821">
    <property type="entry name" value="Cyt_trans-like"/>
</dbReference>
<dbReference type="Gene3D" id="3.30.1300.10">
    <property type="entry name" value="Pantoate-beta-alanine ligase, C-terminal domain"/>
    <property type="match status" value="1"/>
</dbReference>
<dbReference type="STRING" id="4155.A0A022S263"/>
<reference evidence="15 16" key="1">
    <citation type="journal article" date="2013" name="Proc. Natl. Acad. Sci. U.S.A.">
        <title>Fine-scale variation in meiotic recombination in Mimulus inferred from population shotgun sequencing.</title>
        <authorList>
            <person name="Hellsten U."/>
            <person name="Wright K.M."/>
            <person name="Jenkins J."/>
            <person name="Shu S."/>
            <person name="Yuan Y."/>
            <person name="Wessler S.R."/>
            <person name="Schmutz J."/>
            <person name="Willis J.H."/>
            <person name="Rokhsar D.S."/>
        </authorList>
    </citation>
    <scope>NUCLEOTIDE SEQUENCE [LARGE SCALE GENOMIC DNA]</scope>
    <source>
        <strain evidence="16">cv. DUN x IM62</strain>
    </source>
</reference>
<keyword evidence="9" id="KW-0566">Pantothenate biosynthesis</keyword>
<accession>A0A022S263</accession>
<evidence type="ECO:0000256" key="13">
    <source>
        <dbReference type="ARBA" id="ARBA00032806"/>
    </source>
</evidence>
<dbReference type="InterPro" id="IPR042176">
    <property type="entry name" value="Pantoate_ligase_C"/>
</dbReference>
<keyword evidence="7" id="KW-0963">Cytoplasm</keyword>
<protein>
    <recommendedName>
        <fullName evidence="6">Pantoate--beta-alanine ligase</fullName>
        <ecNumber evidence="5">6.3.2.1</ecNumber>
    </recommendedName>
    <alternativeName>
        <fullName evidence="13">Pantoate-activating enzyme</fullName>
    </alternativeName>
    <alternativeName>
        <fullName evidence="12">Pantothenate synthetase</fullName>
    </alternativeName>
</protein>
<dbReference type="EMBL" id="KI630171">
    <property type="protein sequence ID" value="EYU46346.1"/>
    <property type="molecule type" value="Genomic_DNA"/>
</dbReference>
<comment type="subcellular location">
    <subcellularLocation>
        <location evidence="1">Cytoplasm</location>
    </subcellularLocation>
</comment>
<dbReference type="GO" id="GO:0005524">
    <property type="term" value="F:ATP binding"/>
    <property type="evidence" value="ECO:0007669"/>
    <property type="project" value="UniProtKB-KW"/>
</dbReference>
<dbReference type="OrthoDB" id="2020436at2759"/>
<proteinExistence type="inferred from homology"/>
<dbReference type="InterPro" id="IPR014729">
    <property type="entry name" value="Rossmann-like_a/b/a_fold"/>
</dbReference>
<evidence type="ECO:0000256" key="14">
    <source>
        <dbReference type="ARBA" id="ARBA00048258"/>
    </source>
</evidence>
<dbReference type="PANTHER" id="PTHR21299">
    <property type="entry name" value="CYTIDYLATE KINASE/PANTOATE-BETA-ALANINE LIGASE"/>
    <property type="match status" value="1"/>
</dbReference>
<comment type="subunit">
    <text evidence="4">Homodimer.</text>
</comment>
<dbReference type="GO" id="GO:0005829">
    <property type="term" value="C:cytosol"/>
    <property type="evidence" value="ECO:0000318"/>
    <property type="project" value="GO_Central"/>
</dbReference>
<comment type="similarity">
    <text evidence="3">Belongs to the pantothenate synthetase family.</text>
</comment>
<keyword evidence="11" id="KW-0067">ATP-binding</keyword>
<evidence type="ECO:0000256" key="2">
    <source>
        <dbReference type="ARBA" id="ARBA00004990"/>
    </source>
</evidence>
<dbReference type="NCBIfam" id="TIGR00125">
    <property type="entry name" value="cyt_tran_rel"/>
    <property type="match status" value="1"/>
</dbReference>
<dbReference type="HAMAP" id="MF_00158">
    <property type="entry name" value="PanC"/>
    <property type="match status" value="1"/>
</dbReference>
<dbReference type="InterPro" id="IPR003721">
    <property type="entry name" value="Pantoate_ligase"/>
</dbReference>
<comment type="pathway">
    <text evidence="2">Cofactor biosynthesis; (R)-pantothenate biosynthesis; (R)-pantothenate from (R)-pantoate and beta-alanine: step 1/1.</text>
</comment>
<dbReference type="EC" id="6.3.2.1" evidence="5"/>
<dbReference type="GO" id="GO:0004592">
    <property type="term" value="F:pantoate-beta-alanine ligase activity"/>
    <property type="evidence" value="ECO:0000318"/>
    <property type="project" value="GO_Central"/>
</dbReference>
<dbReference type="Pfam" id="PF02569">
    <property type="entry name" value="Pantoate_ligase"/>
    <property type="match status" value="1"/>
</dbReference>
<dbReference type="UniPathway" id="UPA00028">
    <property type="reaction ID" value="UER00005"/>
</dbReference>
<dbReference type="NCBIfam" id="TIGR00018">
    <property type="entry name" value="panC"/>
    <property type="match status" value="1"/>
</dbReference>
<evidence type="ECO:0000256" key="9">
    <source>
        <dbReference type="ARBA" id="ARBA00022655"/>
    </source>
</evidence>
<gene>
    <name evidence="15" type="ORF">MIMGU_mgv1a008707mg</name>
</gene>
<dbReference type="CDD" id="cd00560">
    <property type="entry name" value="PanC"/>
    <property type="match status" value="1"/>
</dbReference>
<dbReference type="GO" id="GO:0015940">
    <property type="term" value="P:pantothenate biosynthetic process"/>
    <property type="evidence" value="ECO:0000318"/>
    <property type="project" value="GO_Central"/>
</dbReference>
<keyword evidence="8" id="KW-0436">Ligase</keyword>
<dbReference type="PhylomeDB" id="A0A022S263"/>
<dbReference type="eggNOG" id="KOG3042">
    <property type="taxonomic scope" value="Eukaryota"/>
</dbReference>
<keyword evidence="16" id="KW-1185">Reference proteome</keyword>
<dbReference type="SUPFAM" id="SSF52374">
    <property type="entry name" value="Nucleotidylyl transferase"/>
    <property type="match status" value="1"/>
</dbReference>
<dbReference type="PANTHER" id="PTHR21299:SF1">
    <property type="entry name" value="PANTOATE--BETA-ALANINE LIGASE"/>
    <property type="match status" value="1"/>
</dbReference>
<dbReference type="Proteomes" id="UP000030748">
    <property type="component" value="Unassembled WGS sequence"/>
</dbReference>
<evidence type="ECO:0000256" key="1">
    <source>
        <dbReference type="ARBA" id="ARBA00004496"/>
    </source>
</evidence>
<dbReference type="OMA" id="CNHKLEP"/>
<dbReference type="FunFam" id="3.40.50.620:FF:000160">
    <property type="entry name" value="Pantoate--beta-alanine ligase"/>
    <property type="match status" value="1"/>
</dbReference>
<evidence type="ECO:0000256" key="3">
    <source>
        <dbReference type="ARBA" id="ARBA00009256"/>
    </source>
</evidence>
<evidence type="ECO:0000256" key="5">
    <source>
        <dbReference type="ARBA" id="ARBA00012219"/>
    </source>
</evidence>
<name>A0A022S263_ERYGU</name>
<dbReference type="KEGG" id="egt:105951417"/>
<keyword evidence="10" id="KW-0547">Nucleotide-binding</keyword>
<evidence type="ECO:0000256" key="10">
    <source>
        <dbReference type="ARBA" id="ARBA00022741"/>
    </source>
</evidence>
<evidence type="ECO:0000256" key="6">
    <source>
        <dbReference type="ARBA" id="ARBA00015647"/>
    </source>
</evidence>
<evidence type="ECO:0000256" key="7">
    <source>
        <dbReference type="ARBA" id="ARBA00022490"/>
    </source>
</evidence>